<feature type="compositionally biased region" description="Low complexity" evidence="6">
    <location>
        <begin position="230"/>
        <end position="242"/>
    </location>
</feature>
<feature type="compositionally biased region" description="Basic and acidic residues" evidence="6">
    <location>
        <begin position="255"/>
        <end position="268"/>
    </location>
</feature>
<dbReference type="InterPro" id="IPR036259">
    <property type="entry name" value="MFS_trans_sf"/>
</dbReference>
<protein>
    <submittedName>
        <fullName evidence="8">Uncharacterized protein</fullName>
    </submittedName>
</protein>
<keyword evidence="9" id="KW-1185">Reference proteome</keyword>
<feature type="transmembrane region" description="Helical" evidence="7">
    <location>
        <begin position="108"/>
        <end position="129"/>
    </location>
</feature>
<feature type="transmembrane region" description="Helical" evidence="7">
    <location>
        <begin position="543"/>
        <end position="563"/>
    </location>
</feature>
<dbReference type="PROSITE" id="PS50850">
    <property type="entry name" value="MFS"/>
    <property type="match status" value="1"/>
</dbReference>
<evidence type="ECO:0000256" key="7">
    <source>
        <dbReference type="SAM" id="Phobius"/>
    </source>
</evidence>
<comment type="subcellular location">
    <subcellularLocation>
        <location evidence="1">Membrane</location>
        <topology evidence="1">Multi-pass membrane protein</topology>
    </subcellularLocation>
</comment>
<dbReference type="InterPro" id="IPR024989">
    <property type="entry name" value="MFS_assoc_dom"/>
</dbReference>
<evidence type="ECO:0000256" key="4">
    <source>
        <dbReference type="ARBA" id="ARBA00022989"/>
    </source>
</evidence>
<feature type="transmembrane region" description="Helical" evidence="7">
    <location>
        <begin position="480"/>
        <end position="498"/>
    </location>
</feature>
<evidence type="ECO:0000313" key="9">
    <source>
        <dbReference type="Proteomes" id="UP001152795"/>
    </source>
</evidence>
<name>A0A6S7JU44_PARCT</name>
<feature type="transmembrane region" description="Helical" evidence="7">
    <location>
        <begin position="449"/>
        <end position="468"/>
    </location>
</feature>
<sequence length="615" mass="68212">MDPSEGRPYIEASEQELPPLYESVNSRDSEEKSSPCSNINRTLLPFKAFYYFFYGAIGSLFPFIALYFRHLWLSPTQAGLLVGLRPIIQSITTPFWALFADRFNAKKIVLFIGLCGWLFAHTSILLVPAGKKPLSCVENSTHVTKRSVDFSYDPLPNNIPGEEYNPYPQEILDYNPVDISYASLNDITRKQRNQNPRDSLSYDSAASDMKLFEQENPSDQVRFSRKQFPNKSSSQNSMNISSEIKTKDTVQPNLADKDESNLDSKNNDNGKGSWWTLSSMHEPLGTWHTFTYLFLVILIGNLFAAPAQTMANTATLQVLGDDTYKYGGQRCFGSIGWGVSAFVVGMLVSMNHDSSLACDGIDDINYSPCFYAFGFLMLCALVVAIPFKFQNPTEVNPHETRAHLVQVCQQLDCLTLFVFFTVLLAGFNMGFIQTFLFWYLQSLGGSQTLFSLILGFNAVGEMIGFLLSVKLISKYGHLKVLALGIFAYAVRLTVYGVVENPWLVLTVEFLKAFTSSAVWAGAMSYVGDSCYNGSTLAAVAHMLYWGVGYGGGGMLGGVLMEAVGAPTTFLGLAVISLGVVILILVVVQLNCCPKRKQDIYMPVESDDEELEQESD</sequence>
<feature type="transmembrane region" description="Helical" evidence="7">
    <location>
        <begin position="569"/>
        <end position="591"/>
    </location>
</feature>
<feature type="transmembrane region" description="Helical" evidence="7">
    <location>
        <begin position="290"/>
        <end position="311"/>
    </location>
</feature>
<dbReference type="GO" id="GO:0022857">
    <property type="term" value="F:transmembrane transporter activity"/>
    <property type="evidence" value="ECO:0007669"/>
    <property type="project" value="InterPro"/>
</dbReference>
<dbReference type="SUPFAM" id="SSF103473">
    <property type="entry name" value="MFS general substrate transporter"/>
    <property type="match status" value="1"/>
</dbReference>
<feature type="region of interest" description="Disordered" evidence="6">
    <location>
        <begin position="215"/>
        <end position="268"/>
    </location>
</feature>
<keyword evidence="3 7" id="KW-0812">Transmembrane</keyword>
<evidence type="ECO:0000256" key="2">
    <source>
        <dbReference type="ARBA" id="ARBA00005241"/>
    </source>
</evidence>
<reference evidence="8" key="1">
    <citation type="submission" date="2020-04" db="EMBL/GenBank/DDBJ databases">
        <authorList>
            <person name="Alioto T."/>
            <person name="Alioto T."/>
            <person name="Gomez Garrido J."/>
        </authorList>
    </citation>
    <scope>NUCLEOTIDE SEQUENCE</scope>
    <source>
        <strain evidence="8">A484AB</strain>
    </source>
</reference>
<accession>A0A6S7JU44</accession>
<dbReference type="EMBL" id="CACRXK020020259">
    <property type="protein sequence ID" value="CAB4034608.1"/>
    <property type="molecule type" value="Genomic_DNA"/>
</dbReference>
<organism evidence="8 9">
    <name type="scientific">Paramuricea clavata</name>
    <name type="common">Red gorgonian</name>
    <name type="synonym">Violescent sea-whip</name>
    <dbReference type="NCBI Taxonomy" id="317549"/>
    <lineage>
        <taxon>Eukaryota</taxon>
        <taxon>Metazoa</taxon>
        <taxon>Cnidaria</taxon>
        <taxon>Anthozoa</taxon>
        <taxon>Octocorallia</taxon>
        <taxon>Malacalcyonacea</taxon>
        <taxon>Plexauridae</taxon>
        <taxon>Paramuricea</taxon>
    </lineage>
</organism>
<feature type="transmembrane region" description="Helical" evidence="7">
    <location>
        <begin position="370"/>
        <end position="390"/>
    </location>
</feature>
<dbReference type="Proteomes" id="UP001152795">
    <property type="component" value="Unassembled WGS sequence"/>
</dbReference>
<feature type="transmembrane region" description="Helical" evidence="7">
    <location>
        <begin position="411"/>
        <end position="437"/>
    </location>
</feature>
<feature type="transmembrane region" description="Helical" evidence="7">
    <location>
        <begin position="331"/>
        <end position="350"/>
    </location>
</feature>
<gene>
    <name evidence="8" type="ORF">PACLA_8A030989</name>
</gene>
<dbReference type="PANTHER" id="PTHR16172">
    <property type="entry name" value="MAJOR FACILITATOR SUPERFAMILY DOMAIN-CONTAINING PROTEIN 6-LIKE"/>
    <property type="match status" value="1"/>
</dbReference>
<dbReference type="AlphaFoldDB" id="A0A6S7JU44"/>
<feature type="transmembrane region" description="Helical" evidence="7">
    <location>
        <begin position="48"/>
        <end position="68"/>
    </location>
</feature>
<dbReference type="Pfam" id="PF12832">
    <property type="entry name" value="MFS_1_like"/>
    <property type="match status" value="1"/>
</dbReference>
<dbReference type="Gene3D" id="1.20.1250.20">
    <property type="entry name" value="MFS general substrate transporter like domains"/>
    <property type="match status" value="3"/>
</dbReference>
<keyword evidence="4 7" id="KW-1133">Transmembrane helix</keyword>
<dbReference type="InterPro" id="IPR020846">
    <property type="entry name" value="MFS_dom"/>
</dbReference>
<feature type="transmembrane region" description="Helical" evidence="7">
    <location>
        <begin position="80"/>
        <end position="99"/>
    </location>
</feature>
<dbReference type="InterPro" id="IPR051717">
    <property type="entry name" value="MFS_MFSD6"/>
</dbReference>
<comment type="caution">
    <text evidence="8">The sequence shown here is derived from an EMBL/GenBank/DDBJ whole genome shotgun (WGS) entry which is preliminary data.</text>
</comment>
<dbReference type="PANTHER" id="PTHR16172:SF2">
    <property type="entry name" value="MAJOR FACILITATOR SUPERFAMILY DOMAIN-CONTAINING PROTEIN 6"/>
    <property type="match status" value="1"/>
</dbReference>
<evidence type="ECO:0000313" key="8">
    <source>
        <dbReference type="EMBL" id="CAB4034608.1"/>
    </source>
</evidence>
<evidence type="ECO:0000256" key="1">
    <source>
        <dbReference type="ARBA" id="ARBA00004141"/>
    </source>
</evidence>
<keyword evidence="5 7" id="KW-0472">Membrane</keyword>
<feature type="transmembrane region" description="Helical" evidence="7">
    <location>
        <begin position="510"/>
        <end position="531"/>
    </location>
</feature>
<comment type="similarity">
    <text evidence="2">Belongs to the major facilitator superfamily. MFSD6 family.</text>
</comment>
<evidence type="ECO:0000256" key="3">
    <source>
        <dbReference type="ARBA" id="ARBA00022692"/>
    </source>
</evidence>
<proteinExistence type="inferred from homology"/>
<evidence type="ECO:0000256" key="6">
    <source>
        <dbReference type="SAM" id="MobiDB-lite"/>
    </source>
</evidence>
<dbReference type="GO" id="GO:0016020">
    <property type="term" value="C:membrane"/>
    <property type="evidence" value="ECO:0007669"/>
    <property type="project" value="UniProtKB-SubCell"/>
</dbReference>
<dbReference type="OrthoDB" id="5989317at2759"/>
<dbReference type="CDD" id="cd17335">
    <property type="entry name" value="MFS_MFSD6"/>
    <property type="match status" value="1"/>
</dbReference>
<evidence type="ECO:0000256" key="5">
    <source>
        <dbReference type="ARBA" id="ARBA00023136"/>
    </source>
</evidence>